<evidence type="ECO:0000256" key="8">
    <source>
        <dbReference type="SAM" id="MobiDB-lite"/>
    </source>
</evidence>
<evidence type="ECO:0000256" key="6">
    <source>
        <dbReference type="ARBA" id="ARBA00023136"/>
    </source>
</evidence>
<dbReference type="PANTHER" id="PTHR43386">
    <property type="entry name" value="OLIGOPEPTIDE TRANSPORT SYSTEM PERMEASE PROTEIN APPC"/>
    <property type="match status" value="1"/>
</dbReference>
<evidence type="ECO:0000256" key="4">
    <source>
        <dbReference type="ARBA" id="ARBA00022692"/>
    </source>
</evidence>
<evidence type="ECO:0000256" key="7">
    <source>
        <dbReference type="RuleBase" id="RU363032"/>
    </source>
</evidence>
<dbReference type="InterPro" id="IPR035906">
    <property type="entry name" value="MetI-like_sf"/>
</dbReference>
<keyword evidence="4 7" id="KW-0812">Transmembrane</keyword>
<keyword evidence="6 7" id="KW-0472">Membrane</keyword>
<name>A0A5C5R8G5_9ACTN</name>
<feature type="region of interest" description="Disordered" evidence="8">
    <location>
        <begin position="1"/>
        <end position="31"/>
    </location>
</feature>
<dbReference type="SUPFAM" id="SSF161098">
    <property type="entry name" value="MetI-like"/>
    <property type="match status" value="1"/>
</dbReference>
<feature type="domain" description="ABC transmembrane type-1" evidence="9">
    <location>
        <begin position="105"/>
        <end position="293"/>
    </location>
</feature>
<dbReference type="EMBL" id="VIGW01000010">
    <property type="protein sequence ID" value="TWS18355.1"/>
    <property type="molecule type" value="Genomic_DNA"/>
</dbReference>
<keyword evidence="3" id="KW-1003">Cell membrane</keyword>
<evidence type="ECO:0000256" key="1">
    <source>
        <dbReference type="ARBA" id="ARBA00004651"/>
    </source>
</evidence>
<comment type="subcellular location">
    <subcellularLocation>
        <location evidence="1 7">Cell membrane</location>
        <topology evidence="1 7">Multi-pass membrane protein</topology>
    </subcellularLocation>
</comment>
<gene>
    <name evidence="10" type="ORF">FK529_15795</name>
</gene>
<feature type="transmembrane region" description="Helical" evidence="7">
    <location>
        <begin position="36"/>
        <end position="61"/>
    </location>
</feature>
<evidence type="ECO:0000313" key="11">
    <source>
        <dbReference type="Proteomes" id="UP000317291"/>
    </source>
</evidence>
<dbReference type="Gene3D" id="1.10.3720.10">
    <property type="entry name" value="MetI-like"/>
    <property type="match status" value="1"/>
</dbReference>
<comment type="caution">
    <text evidence="10">The sequence shown here is derived from an EMBL/GenBank/DDBJ whole genome shotgun (WGS) entry which is preliminary data.</text>
</comment>
<protein>
    <submittedName>
        <fullName evidence="10">ABC transporter permease</fullName>
    </submittedName>
</protein>
<keyword evidence="2 7" id="KW-0813">Transport</keyword>
<keyword evidence="11" id="KW-1185">Reference proteome</keyword>
<dbReference type="InterPro" id="IPR000515">
    <property type="entry name" value="MetI-like"/>
</dbReference>
<dbReference type="GO" id="GO:0055085">
    <property type="term" value="P:transmembrane transport"/>
    <property type="evidence" value="ECO:0007669"/>
    <property type="project" value="InterPro"/>
</dbReference>
<sequence>MTSVDVAAPAGEPTITPGLVPEEPGDRDRRTARPPLWRALVTGPGLIGTVLVGIVLVAGLLGPLLTAYGPTQQIDGAYLLGPSASHPFGTDDVNRDVLTRVLHGIRIDLLIAFTAVPIGAVLGALVGLVAVSHPVTDVIAQRAFDVILAFPALILGIALTAILSPGAVTIAIIITVAEIPIFGRLVRTAVLSVRELPYVEAATVSGASTTRILGRHVLPNSIDALIVQVALSLSLAVFIESGLSFLGIGIPAPAPSLGSILAAGNGYLESNPWISIAPLLAITALVLGFALIAQSFSRARRNA</sequence>
<dbReference type="PANTHER" id="PTHR43386:SF1">
    <property type="entry name" value="D,D-DIPEPTIDE TRANSPORT SYSTEM PERMEASE PROTEIN DDPC-RELATED"/>
    <property type="match status" value="1"/>
</dbReference>
<evidence type="ECO:0000259" key="9">
    <source>
        <dbReference type="PROSITE" id="PS50928"/>
    </source>
</evidence>
<dbReference type="PROSITE" id="PS50928">
    <property type="entry name" value="ABC_TM1"/>
    <property type="match status" value="1"/>
</dbReference>
<feature type="transmembrane region" description="Helical" evidence="7">
    <location>
        <begin position="109"/>
        <end position="131"/>
    </location>
</feature>
<dbReference type="GO" id="GO:0005886">
    <property type="term" value="C:plasma membrane"/>
    <property type="evidence" value="ECO:0007669"/>
    <property type="project" value="UniProtKB-SubCell"/>
</dbReference>
<comment type="similarity">
    <text evidence="7">Belongs to the binding-protein-dependent transport system permease family.</text>
</comment>
<keyword evidence="5 7" id="KW-1133">Transmembrane helix</keyword>
<evidence type="ECO:0000256" key="3">
    <source>
        <dbReference type="ARBA" id="ARBA00022475"/>
    </source>
</evidence>
<dbReference type="RefSeq" id="WP_146562923.1">
    <property type="nucleotide sequence ID" value="NZ_VIGW01000010.1"/>
</dbReference>
<feature type="transmembrane region" description="Helical" evidence="7">
    <location>
        <begin position="272"/>
        <end position="293"/>
    </location>
</feature>
<dbReference type="Proteomes" id="UP000317291">
    <property type="component" value="Unassembled WGS sequence"/>
</dbReference>
<accession>A0A5C5R8G5</accession>
<organism evidence="10 11">
    <name type="scientific">Tsukamurella asaccharolytica</name>
    <dbReference type="NCBI Taxonomy" id="2592067"/>
    <lineage>
        <taxon>Bacteria</taxon>
        <taxon>Bacillati</taxon>
        <taxon>Actinomycetota</taxon>
        <taxon>Actinomycetes</taxon>
        <taxon>Mycobacteriales</taxon>
        <taxon>Tsukamurellaceae</taxon>
        <taxon>Tsukamurella</taxon>
    </lineage>
</organism>
<feature type="transmembrane region" description="Helical" evidence="7">
    <location>
        <begin position="225"/>
        <end position="252"/>
    </location>
</feature>
<dbReference type="InterPro" id="IPR050366">
    <property type="entry name" value="BP-dependent_transpt_permease"/>
</dbReference>
<dbReference type="OrthoDB" id="9812701at2"/>
<feature type="transmembrane region" description="Helical" evidence="7">
    <location>
        <begin position="143"/>
        <end position="162"/>
    </location>
</feature>
<dbReference type="CDD" id="cd06261">
    <property type="entry name" value="TM_PBP2"/>
    <property type="match status" value="1"/>
</dbReference>
<proteinExistence type="inferred from homology"/>
<dbReference type="Pfam" id="PF00528">
    <property type="entry name" value="BPD_transp_1"/>
    <property type="match status" value="1"/>
</dbReference>
<evidence type="ECO:0000256" key="5">
    <source>
        <dbReference type="ARBA" id="ARBA00022989"/>
    </source>
</evidence>
<dbReference type="AlphaFoldDB" id="A0A5C5R8G5"/>
<evidence type="ECO:0000256" key="2">
    <source>
        <dbReference type="ARBA" id="ARBA00022448"/>
    </source>
</evidence>
<reference evidence="10 11" key="1">
    <citation type="submission" date="2019-06" db="EMBL/GenBank/DDBJ databases">
        <title>Tsukamurella conjunctivitidis sp. nov., Tsukamurella assacharolytica sp. nov. and Tsukamurella sputae sp. nov. isolated from patients with conjunctivitis, bacteraemia (lymphoma) and respiratory infection (sputum) in Hong Kong.</title>
        <authorList>
            <person name="Teng J.L.L."/>
            <person name="Lee H.H."/>
            <person name="Fong J.Y.H."/>
            <person name="Fok K.M.N."/>
            <person name="Lau S.K.P."/>
            <person name="Woo P.C.Y."/>
        </authorList>
    </citation>
    <scope>NUCLEOTIDE SEQUENCE [LARGE SCALE GENOMIC DNA]</scope>
    <source>
        <strain evidence="10 11">HKU71</strain>
    </source>
</reference>
<evidence type="ECO:0000313" key="10">
    <source>
        <dbReference type="EMBL" id="TWS18355.1"/>
    </source>
</evidence>